<proteinExistence type="predicted"/>
<sequence>MTENRRKAEDKLKTYGGVREHAANGRVIGGADSAAGKKAGKKSGKKAGKQSVRMPGASTVRNPGMRLRILCLAASLSVSLPVTAWASPEFAYSTEKWASLRDNVMEYEELADLIHEYNATIINNRLEYDDYRGKSNDDLKNAYQDVADHLYDASDKMMDTTDEDQPGYGSVAANAALSRVQAEQNQDTADAMNEDGYVKKMEYDRQEASLVKEAQTKMNSYWQKAKQTPALEEAARTAQSQYESMGVKAAQGMATQAELLAAQEKVEAARAAIETNEKEQDALRRELCVMTGWSYDAEPEIREISIPGIEEVDRIDLAADKEKAQETNYSQAANERRLKHTGNGNQFDVMVRKVESGLQHIEADVEARYKQLKQAQSDYIQAEGEYQVEARSAQAAERRYQLGAISKNEYLQQQGGLASKESARDIAGLKFRQALEDYRWAVNGLAQTEGA</sequence>
<accession>A0ABV1D4R2</accession>
<dbReference type="EMBL" id="JBBMFM010000031">
    <property type="protein sequence ID" value="MEQ2425383.1"/>
    <property type="molecule type" value="Genomic_DNA"/>
</dbReference>
<reference evidence="3 4" key="1">
    <citation type="submission" date="2024-03" db="EMBL/GenBank/DDBJ databases">
        <title>Human intestinal bacterial collection.</title>
        <authorList>
            <person name="Pauvert C."/>
            <person name="Hitch T.C.A."/>
            <person name="Clavel T."/>
        </authorList>
    </citation>
    <scope>NUCLEOTIDE SEQUENCE [LARGE SCALE GENOMIC DNA]</scope>
    <source>
        <strain evidence="3 4">CLA-SR-H021</strain>
    </source>
</reference>
<dbReference type="RefSeq" id="WP_349118169.1">
    <property type="nucleotide sequence ID" value="NZ_JBBMFM010000031.1"/>
</dbReference>
<evidence type="ECO:0008006" key="5">
    <source>
        <dbReference type="Google" id="ProtNLM"/>
    </source>
</evidence>
<gene>
    <name evidence="3" type="ORF">WMQ36_10400</name>
</gene>
<keyword evidence="4" id="KW-1185">Reference proteome</keyword>
<organism evidence="3 4">
    <name type="scientific">Enterocloster hominis</name>
    <name type="common">ex Hitch et al. 2024</name>
    <dbReference type="NCBI Taxonomy" id="1917870"/>
    <lineage>
        <taxon>Bacteria</taxon>
        <taxon>Bacillati</taxon>
        <taxon>Bacillota</taxon>
        <taxon>Clostridia</taxon>
        <taxon>Lachnospirales</taxon>
        <taxon>Lachnospiraceae</taxon>
        <taxon>Enterocloster</taxon>
    </lineage>
</organism>
<evidence type="ECO:0000256" key="2">
    <source>
        <dbReference type="SAM" id="MobiDB-lite"/>
    </source>
</evidence>
<evidence type="ECO:0000313" key="4">
    <source>
        <dbReference type="Proteomes" id="UP001454086"/>
    </source>
</evidence>
<dbReference type="Gene3D" id="1.20.1600.10">
    <property type="entry name" value="Outer membrane efflux proteins (OEP)"/>
    <property type="match status" value="1"/>
</dbReference>
<evidence type="ECO:0000313" key="3">
    <source>
        <dbReference type="EMBL" id="MEQ2425383.1"/>
    </source>
</evidence>
<name>A0ABV1D4R2_9FIRM</name>
<comment type="caution">
    <text evidence="3">The sequence shown here is derived from an EMBL/GenBank/DDBJ whole genome shotgun (WGS) entry which is preliminary data.</text>
</comment>
<dbReference type="SUPFAM" id="SSF56954">
    <property type="entry name" value="Outer membrane efflux proteins (OEP)"/>
    <property type="match status" value="1"/>
</dbReference>
<keyword evidence="1" id="KW-0175">Coiled coil</keyword>
<feature type="coiled-coil region" evidence="1">
    <location>
        <begin position="259"/>
        <end position="286"/>
    </location>
</feature>
<evidence type="ECO:0000256" key="1">
    <source>
        <dbReference type="SAM" id="Coils"/>
    </source>
</evidence>
<feature type="compositionally biased region" description="Basic residues" evidence="2">
    <location>
        <begin position="38"/>
        <end position="48"/>
    </location>
</feature>
<feature type="region of interest" description="Disordered" evidence="2">
    <location>
        <begin position="23"/>
        <end position="59"/>
    </location>
</feature>
<dbReference type="Proteomes" id="UP001454086">
    <property type="component" value="Unassembled WGS sequence"/>
</dbReference>
<protein>
    <recommendedName>
        <fullName evidence="5">TolC family protein</fullName>
    </recommendedName>
</protein>